<organism evidence="2 3">
    <name type="scientific">Channa striata</name>
    <name type="common">Snakehead murrel</name>
    <name type="synonym">Ophicephalus striatus</name>
    <dbReference type="NCBI Taxonomy" id="64152"/>
    <lineage>
        <taxon>Eukaryota</taxon>
        <taxon>Metazoa</taxon>
        <taxon>Chordata</taxon>
        <taxon>Craniata</taxon>
        <taxon>Vertebrata</taxon>
        <taxon>Euteleostomi</taxon>
        <taxon>Actinopterygii</taxon>
        <taxon>Neopterygii</taxon>
        <taxon>Teleostei</taxon>
        <taxon>Neoteleostei</taxon>
        <taxon>Acanthomorphata</taxon>
        <taxon>Anabantaria</taxon>
        <taxon>Anabantiformes</taxon>
        <taxon>Channoidei</taxon>
        <taxon>Channidae</taxon>
        <taxon>Channa</taxon>
    </lineage>
</organism>
<feature type="compositionally biased region" description="Basic and acidic residues" evidence="1">
    <location>
        <begin position="27"/>
        <end position="42"/>
    </location>
</feature>
<evidence type="ECO:0000313" key="2">
    <source>
        <dbReference type="EMBL" id="KAK2812103.1"/>
    </source>
</evidence>
<gene>
    <name evidence="2" type="ORF">Q5P01_000102</name>
</gene>
<dbReference type="Proteomes" id="UP001187415">
    <property type="component" value="Unassembled WGS sequence"/>
</dbReference>
<comment type="caution">
    <text evidence="2">The sequence shown here is derived from an EMBL/GenBank/DDBJ whole genome shotgun (WGS) entry which is preliminary data.</text>
</comment>
<accession>A0AA88LII4</accession>
<dbReference type="EMBL" id="JAUPFM010000149">
    <property type="protein sequence ID" value="KAK2812103.1"/>
    <property type="molecule type" value="Genomic_DNA"/>
</dbReference>
<protein>
    <submittedName>
        <fullName evidence="2">Uncharacterized protein</fullName>
    </submittedName>
</protein>
<keyword evidence="3" id="KW-1185">Reference proteome</keyword>
<sequence length="242" mass="27190">MSLTRERLINSSATDHAHALHPGPRPRNFEQDWRGRRRDPAERRHKQTLRPLDHVDSYLPIEKMFSDDTADSRNDNAEDRDRDYEEVVAYMQNQDVDRSVPSVSRPWCGRAARTLESTPPLVYSRRRPLASGRDAAAAPRGLCYHDRAISPSAYLGAAFRLRGAFVREPVLREGNRSRASSTRAATPGARFALYANACTCARPGSSPPCCWNPSPEAPSAAQRPVFRVARQHGEPRDMTKSQ</sequence>
<proteinExistence type="predicted"/>
<feature type="region of interest" description="Disordered" evidence="1">
    <location>
        <begin position="1"/>
        <end position="53"/>
    </location>
</feature>
<evidence type="ECO:0000256" key="1">
    <source>
        <dbReference type="SAM" id="MobiDB-lite"/>
    </source>
</evidence>
<evidence type="ECO:0000313" key="3">
    <source>
        <dbReference type="Proteomes" id="UP001187415"/>
    </source>
</evidence>
<dbReference type="AlphaFoldDB" id="A0AA88LII4"/>
<name>A0AA88LII4_CHASR</name>
<reference evidence="2" key="1">
    <citation type="submission" date="2023-07" db="EMBL/GenBank/DDBJ databases">
        <title>Chromosome-level Genome Assembly of Striped Snakehead (Channa striata).</title>
        <authorList>
            <person name="Liu H."/>
        </authorList>
    </citation>
    <scope>NUCLEOTIDE SEQUENCE</scope>
    <source>
        <strain evidence="2">Gz</strain>
        <tissue evidence="2">Muscle</tissue>
    </source>
</reference>